<keyword evidence="3" id="KW-1185">Reference proteome</keyword>
<evidence type="ECO:0000256" key="1">
    <source>
        <dbReference type="SAM" id="MobiDB-lite"/>
    </source>
</evidence>
<comment type="caution">
    <text evidence="2">The sequence shown here is derived from an EMBL/GenBank/DDBJ whole genome shotgun (WGS) entry which is preliminary data.</text>
</comment>
<organism evidence="2 3">
    <name type="scientific">Deinococcus enclensis</name>
    <dbReference type="NCBI Taxonomy" id="1049582"/>
    <lineage>
        <taxon>Bacteria</taxon>
        <taxon>Thermotogati</taxon>
        <taxon>Deinococcota</taxon>
        <taxon>Deinococci</taxon>
        <taxon>Deinococcales</taxon>
        <taxon>Deinococcaceae</taxon>
        <taxon>Deinococcus</taxon>
    </lineage>
</organism>
<feature type="region of interest" description="Disordered" evidence="1">
    <location>
        <begin position="86"/>
        <end position="164"/>
    </location>
</feature>
<evidence type="ECO:0000313" key="3">
    <source>
        <dbReference type="Proteomes" id="UP001232163"/>
    </source>
</evidence>
<accession>A0ABT9M885</accession>
<name>A0ABT9M885_9DEIO</name>
<feature type="compositionally biased region" description="Basic and acidic residues" evidence="1">
    <location>
        <begin position="94"/>
        <end position="115"/>
    </location>
</feature>
<proteinExistence type="predicted"/>
<protein>
    <submittedName>
        <fullName evidence="2">ElaB/YqjD/DUF883 family membrane-anchored ribosome-binding protein</fullName>
    </submittedName>
</protein>
<dbReference type="Proteomes" id="UP001232163">
    <property type="component" value="Unassembled WGS sequence"/>
</dbReference>
<dbReference type="EMBL" id="JAURUR010000001">
    <property type="protein sequence ID" value="MDP9762788.1"/>
    <property type="molecule type" value="Genomic_DNA"/>
</dbReference>
<gene>
    <name evidence="2" type="ORF">QO006_000201</name>
</gene>
<reference evidence="2 3" key="1">
    <citation type="submission" date="2023-07" db="EMBL/GenBank/DDBJ databases">
        <title>Genomic Encyclopedia of Type Strains, Phase IV (KMG-IV): sequencing the most valuable type-strain genomes for metagenomic binning, comparative biology and taxonomic classification.</title>
        <authorList>
            <person name="Goeker M."/>
        </authorList>
    </citation>
    <scope>NUCLEOTIDE SEQUENCE [LARGE SCALE GENOMIC DNA]</scope>
    <source>
        <strain evidence="2 3">NIO-1023</strain>
    </source>
</reference>
<evidence type="ECO:0000313" key="2">
    <source>
        <dbReference type="EMBL" id="MDP9762788.1"/>
    </source>
</evidence>
<sequence>MSKPPRKGLMDSLVNVAKASTEELLDRGRAVAHDVAARTGTDEAANERSRLAAAEARARADVRRGEYEADMTDLSQSIERGVERGLSKAGELAGRARVEATRAAERAQDMTRKAGQDMQDAAARMRQDAERAAGSSGAQPGGFQERLADAARGRTPAEGGGPDR</sequence>
<dbReference type="RefSeq" id="WP_307463198.1">
    <property type="nucleotide sequence ID" value="NZ_JAURUR010000001.1"/>
</dbReference>